<evidence type="ECO:0008006" key="4">
    <source>
        <dbReference type="Google" id="ProtNLM"/>
    </source>
</evidence>
<evidence type="ECO:0000256" key="1">
    <source>
        <dbReference type="SAM" id="MobiDB-lite"/>
    </source>
</evidence>
<evidence type="ECO:0000313" key="2">
    <source>
        <dbReference type="EMBL" id="MBP2331439.1"/>
    </source>
</evidence>
<name>A0ABS4U456_9CORY</name>
<organism evidence="2 3">
    <name type="scientific">Corynebacterium freneyi</name>
    <dbReference type="NCBI Taxonomy" id="134034"/>
    <lineage>
        <taxon>Bacteria</taxon>
        <taxon>Bacillati</taxon>
        <taxon>Actinomycetota</taxon>
        <taxon>Actinomycetes</taxon>
        <taxon>Mycobacteriales</taxon>
        <taxon>Corynebacteriaceae</taxon>
        <taxon>Corynebacterium</taxon>
    </lineage>
</organism>
<accession>A0ABS4U456</accession>
<dbReference type="Proteomes" id="UP001519305">
    <property type="component" value="Unassembled WGS sequence"/>
</dbReference>
<proteinExistence type="predicted"/>
<comment type="caution">
    <text evidence="2">The sequence shown here is derived from an EMBL/GenBank/DDBJ whole genome shotgun (WGS) entry which is preliminary data.</text>
</comment>
<dbReference type="InterPro" id="IPR028037">
    <property type="entry name" value="Antitoxin_Rv0909/MT0933"/>
</dbReference>
<dbReference type="Pfam" id="PF14013">
    <property type="entry name" value="MT0933_antitox"/>
    <property type="match status" value="1"/>
</dbReference>
<dbReference type="RefSeq" id="WP_070521833.1">
    <property type="nucleotide sequence ID" value="NZ_CP047357.1"/>
</dbReference>
<reference evidence="2 3" key="1">
    <citation type="submission" date="2021-03" db="EMBL/GenBank/DDBJ databases">
        <title>Sequencing the genomes of 1000 actinobacteria strains.</title>
        <authorList>
            <person name="Klenk H.-P."/>
        </authorList>
    </citation>
    <scope>NUCLEOTIDE SEQUENCE [LARGE SCALE GENOMIC DNA]</scope>
    <source>
        <strain evidence="2 3">DSM 44506</strain>
    </source>
</reference>
<gene>
    <name evidence="2" type="ORF">JOF33_000138</name>
</gene>
<feature type="region of interest" description="Disordered" evidence="1">
    <location>
        <begin position="38"/>
        <end position="67"/>
    </location>
</feature>
<keyword evidence="3" id="KW-1185">Reference proteome</keyword>
<sequence>MSLIDKAKKFIDDNPDKIREGIEKVGDEIDKRTGGKYADKIDRVQDEAAKRLGDDASATPPRDEPAK</sequence>
<protein>
    <recommendedName>
        <fullName evidence="4">Antitoxin</fullName>
    </recommendedName>
</protein>
<feature type="compositionally biased region" description="Basic and acidic residues" evidence="1">
    <location>
        <begin position="38"/>
        <end position="54"/>
    </location>
</feature>
<dbReference type="EMBL" id="JAGINY010000001">
    <property type="protein sequence ID" value="MBP2331439.1"/>
    <property type="molecule type" value="Genomic_DNA"/>
</dbReference>
<evidence type="ECO:0000313" key="3">
    <source>
        <dbReference type="Proteomes" id="UP001519305"/>
    </source>
</evidence>